<evidence type="ECO:0000256" key="2">
    <source>
        <dbReference type="SAM" id="MobiDB-lite"/>
    </source>
</evidence>
<evidence type="ECO:0000259" key="4">
    <source>
        <dbReference type="SMART" id="SM01000"/>
    </source>
</evidence>
<dbReference type="GO" id="GO:0006457">
    <property type="term" value="P:protein folding"/>
    <property type="evidence" value="ECO:0007669"/>
    <property type="project" value="TreeGrafter"/>
</dbReference>
<feature type="domain" description="Activator of Hsp90 ATPase AHSA1-like N-terminal" evidence="4">
    <location>
        <begin position="14"/>
        <end position="151"/>
    </location>
</feature>
<evidence type="ECO:0000256" key="1">
    <source>
        <dbReference type="ARBA" id="ARBA00006817"/>
    </source>
</evidence>
<dbReference type="GO" id="GO:0051087">
    <property type="term" value="F:protein-folding chaperone binding"/>
    <property type="evidence" value="ECO:0007669"/>
    <property type="project" value="InterPro"/>
</dbReference>
<organism evidence="5 6">
    <name type="scientific">Agaricus bisporus var. burnettii (strain JB137-S8 / ATCC MYA-4627 / FGSC 10392)</name>
    <name type="common">White button mushroom</name>
    <dbReference type="NCBI Taxonomy" id="597362"/>
    <lineage>
        <taxon>Eukaryota</taxon>
        <taxon>Fungi</taxon>
        <taxon>Dikarya</taxon>
        <taxon>Basidiomycota</taxon>
        <taxon>Agaricomycotina</taxon>
        <taxon>Agaricomycetes</taxon>
        <taxon>Agaricomycetidae</taxon>
        <taxon>Agaricales</taxon>
        <taxon>Agaricineae</taxon>
        <taxon>Agaricaceae</taxon>
        <taxon>Agaricus</taxon>
    </lineage>
</organism>
<dbReference type="PANTHER" id="PTHR13009:SF22">
    <property type="entry name" value="LD43819P"/>
    <property type="match status" value="1"/>
</dbReference>
<keyword evidence="3" id="KW-0812">Transmembrane</keyword>
<name>K5X3U5_AGABU</name>
<dbReference type="Gene3D" id="3.30.530.20">
    <property type="match status" value="1"/>
</dbReference>
<keyword evidence="3" id="KW-0472">Membrane</keyword>
<dbReference type="InterPro" id="IPR023393">
    <property type="entry name" value="START-like_dom_sf"/>
</dbReference>
<dbReference type="HOGENOM" id="CLU_049046_1_0_1"/>
<sequence>MALPPSTANWHWKNKNITKWGEEWMKRELTTISVSGDRGEVVSVSSVNEVDGDVELGQRKSKLITIFDIRITLSWVGTTSDGTEVKGSLTIPEISHEIICDKLSDFVYEWSLSTSSAGADSVFALAKKSLCAALETKLATFPSAIIDTHGKDLTVSAQPSRTGTPTPSTPADKPAASVARSALSQAIRSETDEKVNTTTVTASAIFQASADDLFALLTDEKKIPSWTRAPAVSAAKPDTEYSLFGGGVKGKYHSLEQGKKIVQSWNLNSPTWPTGHYATLTTSLDQSSDSTKVTWSLDGVPLGMEDEIERNIKGYYIHGFKSIGYVELYHADTSFRTSIIPDKIPPSSPRSSYLPAVLIGTLVLAAAFSIPYLSGSSSK</sequence>
<dbReference type="STRING" id="597362.K5X3U5"/>
<reference evidence="6" key="1">
    <citation type="journal article" date="2012" name="Proc. Natl. Acad. Sci. U.S.A.">
        <title>Genome sequence of the button mushroom Agaricus bisporus reveals mechanisms governing adaptation to a humic-rich ecological niche.</title>
        <authorList>
            <person name="Morin E."/>
            <person name="Kohler A."/>
            <person name="Baker A.R."/>
            <person name="Foulongne-Oriol M."/>
            <person name="Lombard V."/>
            <person name="Nagy L.G."/>
            <person name="Ohm R.A."/>
            <person name="Patyshakuliyeva A."/>
            <person name="Brun A."/>
            <person name="Aerts A.L."/>
            <person name="Bailey A.M."/>
            <person name="Billette C."/>
            <person name="Coutinho P.M."/>
            <person name="Deakin G."/>
            <person name="Doddapaneni H."/>
            <person name="Floudas D."/>
            <person name="Grimwood J."/>
            <person name="Hilden K."/>
            <person name="Kuees U."/>
            <person name="LaButti K.M."/>
            <person name="Lapidus A."/>
            <person name="Lindquist E.A."/>
            <person name="Lucas S.M."/>
            <person name="Murat C."/>
            <person name="Riley R.W."/>
            <person name="Salamov A.A."/>
            <person name="Schmutz J."/>
            <person name="Subramanian V."/>
            <person name="Woesten H.A.B."/>
            <person name="Xu J."/>
            <person name="Eastwood D.C."/>
            <person name="Foster G.D."/>
            <person name="Sonnenberg A.S."/>
            <person name="Cullen D."/>
            <person name="de Vries R.P."/>
            <person name="Lundell T."/>
            <person name="Hibbett D.S."/>
            <person name="Henrissat B."/>
            <person name="Burton K.S."/>
            <person name="Kerrigan R.W."/>
            <person name="Challen M.P."/>
            <person name="Grigoriev I.V."/>
            <person name="Martin F."/>
        </authorList>
    </citation>
    <scope>NUCLEOTIDE SEQUENCE [LARGE SCALE GENOMIC DNA]</scope>
    <source>
        <strain evidence="6">JB137-S8 / ATCC MYA-4627 / FGSC 10392</strain>
    </source>
</reference>
<dbReference type="OrthoDB" id="567237at2759"/>
<dbReference type="EMBL" id="JH971386">
    <property type="protein sequence ID" value="EKM82511.1"/>
    <property type="molecule type" value="Genomic_DNA"/>
</dbReference>
<dbReference type="Proteomes" id="UP000008493">
    <property type="component" value="Unassembled WGS sequence"/>
</dbReference>
<feature type="transmembrane region" description="Helical" evidence="3">
    <location>
        <begin position="353"/>
        <end position="373"/>
    </location>
</feature>
<feature type="compositionally biased region" description="Low complexity" evidence="2">
    <location>
        <begin position="159"/>
        <end position="170"/>
    </location>
</feature>
<dbReference type="InterPro" id="IPR036338">
    <property type="entry name" value="Aha1"/>
</dbReference>
<dbReference type="AlphaFoldDB" id="K5X3U5"/>
<dbReference type="GO" id="GO:0005829">
    <property type="term" value="C:cytosol"/>
    <property type="evidence" value="ECO:0007669"/>
    <property type="project" value="TreeGrafter"/>
</dbReference>
<evidence type="ECO:0000313" key="6">
    <source>
        <dbReference type="Proteomes" id="UP000008493"/>
    </source>
</evidence>
<dbReference type="GeneID" id="18829063"/>
<dbReference type="OMA" id="GDCEVNQ"/>
<dbReference type="SUPFAM" id="SSF55961">
    <property type="entry name" value="Bet v1-like"/>
    <property type="match status" value="1"/>
</dbReference>
<dbReference type="InParanoid" id="K5X3U5"/>
<evidence type="ECO:0000256" key="3">
    <source>
        <dbReference type="SAM" id="Phobius"/>
    </source>
</evidence>
<keyword evidence="6" id="KW-1185">Reference proteome</keyword>
<dbReference type="InterPro" id="IPR013538">
    <property type="entry name" value="ASHA1/2-like_C"/>
</dbReference>
<gene>
    <name evidence="5" type="ORF">AGABI1DRAFT_33754</name>
</gene>
<keyword evidence="3" id="KW-1133">Transmembrane helix</keyword>
<accession>K5X3U5</accession>
<dbReference type="InterPro" id="IPR015310">
    <property type="entry name" value="AHSA1-like_N"/>
</dbReference>
<feature type="region of interest" description="Disordered" evidence="2">
    <location>
        <begin position="155"/>
        <end position="176"/>
    </location>
</feature>
<dbReference type="SUPFAM" id="SSF103111">
    <property type="entry name" value="Activator of Hsp90 ATPase, Aha1"/>
    <property type="match status" value="1"/>
</dbReference>
<evidence type="ECO:0000313" key="5">
    <source>
        <dbReference type="EMBL" id="EKM82511.1"/>
    </source>
</evidence>
<dbReference type="KEGG" id="abp:AGABI1DRAFT33754"/>
<dbReference type="Pfam" id="PF08327">
    <property type="entry name" value="AHSA1"/>
    <property type="match status" value="1"/>
</dbReference>
<dbReference type="CDD" id="cd08892">
    <property type="entry name" value="SRPBCC_Aha1"/>
    <property type="match status" value="1"/>
</dbReference>
<proteinExistence type="inferred from homology"/>
<comment type="similarity">
    <text evidence="1">Belongs to the AHA1 family.</text>
</comment>
<dbReference type="Pfam" id="PF09229">
    <property type="entry name" value="Aha1_N"/>
    <property type="match status" value="1"/>
</dbReference>
<dbReference type="SMART" id="SM01000">
    <property type="entry name" value="Aha1_N"/>
    <property type="match status" value="1"/>
</dbReference>
<dbReference type="PANTHER" id="PTHR13009">
    <property type="entry name" value="HEAT SHOCK PROTEIN 90 HSP90 CO-CHAPERONE AHA-1"/>
    <property type="match status" value="1"/>
</dbReference>
<dbReference type="eggNOG" id="KOG2936">
    <property type="taxonomic scope" value="Eukaryota"/>
</dbReference>
<dbReference type="RefSeq" id="XP_007326052.1">
    <property type="nucleotide sequence ID" value="XM_007325990.1"/>
</dbReference>
<protein>
    <recommendedName>
        <fullName evidence="4">Activator of Hsp90 ATPase AHSA1-like N-terminal domain-containing protein</fullName>
    </recommendedName>
</protein>
<dbReference type="Gene3D" id="3.15.10.20">
    <property type="entry name" value="Activator of Hsp90 ATPase Aha1, N-terminal domain"/>
    <property type="match status" value="1"/>
</dbReference>
<dbReference type="FunCoup" id="K5X3U5">
    <property type="interactions" value="727"/>
</dbReference>
<dbReference type="GO" id="GO:0001671">
    <property type="term" value="F:ATPase activator activity"/>
    <property type="evidence" value="ECO:0007669"/>
    <property type="project" value="InterPro"/>
</dbReference>